<keyword evidence="3" id="KW-0804">Transcription</keyword>
<keyword evidence="2" id="KW-0805">Transcription regulation</keyword>
<name>W9ZEE4_FUSOX</name>
<evidence type="ECO:0000256" key="3">
    <source>
        <dbReference type="ARBA" id="ARBA00023163"/>
    </source>
</evidence>
<dbReference type="PANTHER" id="PTHR11380">
    <property type="entry name" value="TRANSCRIPTION INITIATION FACTOR TFIID/SUPT3-RELATED"/>
    <property type="match status" value="1"/>
</dbReference>
<evidence type="ECO:0000256" key="1">
    <source>
        <dbReference type="ARBA" id="ARBA00004123"/>
    </source>
</evidence>
<evidence type="ECO:0000256" key="2">
    <source>
        <dbReference type="ARBA" id="ARBA00023015"/>
    </source>
</evidence>
<dbReference type="PANTHER" id="PTHR11380:SF16">
    <property type="entry name" value="TRANSCRIPTION INITIATION PROTEIN SPT3 HOMOLOG"/>
    <property type="match status" value="1"/>
</dbReference>
<dbReference type="AlphaFoldDB" id="W9ZEE4"/>
<accession>W9ZEE4</accession>
<dbReference type="GO" id="GO:0005634">
    <property type="term" value="C:nucleus"/>
    <property type="evidence" value="ECO:0007669"/>
    <property type="project" value="UniProtKB-SubCell"/>
</dbReference>
<evidence type="ECO:0000256" key="4">
    <source>
        <dbReference type="ARBA" id="ARBA00023242"/>
    </source>
</evidence>
<protein>
    <recommendedName>
        <fullName evidence="7">Transcription initiation protein SPT3</fullName>
    </recommendedName>
</protein>
<evidence type="ECO:0008006" key="7">
    <source>
        <dbReference type="Google" id="ProtNLM"/>
    </source>
</evidence>
<gene>
    <name evidence="6" type="ORF">FOMG_16811</name>
</gene>
<dbReference type="CDD" id="cd22926">
    <property type="entry name" value="HFD_SPT3"/>
    <property type="match status" value="1"/>
</dbReference>
<dbReference type="HOGENOM" id="CLU_038706_0_0_1"/>
<evidence type="ECO:0000256" key="5">
    <source>
        <dbReference type="SAM" id="MobiDB-lite"/>
    </source>
</evidence>
<keyword evidence="4" id="KW-0539">Nucleus</keyword>
<dbReference type="GO" id="GO:0003712">
    <property type="term" value="F:transcription coregulator activity"/>
    <property type="evidence" value="ECO:0007669"/>
    <property type="project" value="TreeGrafter"/>
</dbReference>
<dbReference type="VEuPathDB" id="FungiDB:FOMG_16811"/>
<evidence type="ECO:0000313" key="6">
    <source>
        <dbReference type="EMBL" id="EXK26643.1"/>
    </source>
</evidence>
<dbReference type="InterPro" id="IPR003195">
    <property type="entry name" value="TFIID_TAF13"/>
</dbReference>
<reference evidence="6" key="1">
    <citation type="submission" date="2012-04" db="EMBL/GenBank/DDBJ databases">
        <title>The Genome Sequence of Fusarium oxysporum melonis.</title>
        <authorList>
            <consortium name="The Broad Institute Genome Sequencing Platform"/>
            <person name="Ma L.-J."/>
            <person name="Gale L.R."/>
            <person name="Schwartz D.C."/>
            <person name="Zhou S."/>
            <person name="Corby-Kistler H."/>
            <person name="Young S.K."/>
            <person name="Zeng Q."/>
            <person name="Gargeya S."/>
            <person name="Fitzgerald M."/>
            <person name="Haas B."/>
            <person name="Abouelleil A."/>
            <person name="Alvarado L."/>
            <person name="Arachchi H.M."/>
            <person name="Berlin A."/>
            <person name="Brown A."/>
            <person name="Chapman S.B."/>
            <person name="Chen Z."/>
            <person name="Dunbar C."/>
            <person name="Freedman E."/>
            <person name="Gearin G."/>
            <person name="Goldberg J."/>
            <person name="Griggs A."/>
            <person name="Gujja S."/>
            <person name="Heiman D."/>
            <person name="Howarth C."/>
            <person name="Larson L."/>
            <person name="Lui A."/>
            <person name="MacDonald P.J.P."/>
            <person name="Montmayeur A."/>
            <person name="Murphy C."/>
            <person name="Neiman D."/>
            <person name="Pearson M."/>
            <person name="Priest M."/>
            <person name="Roberts A."/>
            <person name="Saif S."/>
            <person name="Shea T."/>
            <person name="Shenoy N."/>
            <person name="Sisk P."/>
            <person name="Stolte C."/>
            <person name="Sykes S."/>
            <person name="Wortman J."/>
            <person name="Nusbaum C."/>
            <person name="Birren B."/>
        </authorList>
    </citation>
    <scope>NUCLEOTIDE SEQUENCE</scope>
    <source>
        <strain evidence="6">26406</strain>
    </source>
</reference>
<feature type="region of interest" description="Disordered" evidence="5">
    <location>
        <begin position="133"/>
        <end position="155"/>
    </location>
</feature>
<dbReference type="GO" id="GO:0000124">
    <property type="term" value="C:SAGA complex"/>
    <property type="evidence" value="ECO:0007669"/>
    <property type="project" value="TreeGrafter"/>
</dbReference>
<reference evidence="6" key="2">
    <citation type="submission" date="2012-05" db="EMBL/GenBank/DDBJ databases">
        <title>Annotation of the Genome Sequence of Fusarium oxysporum f. sp. melonis 26406.</title>
        <authorList>
            <consortium name="The Broad Institute Genomics Platform"/>
            <person name="Ma L.-J."/>
            <person name="Corby-Kistler H."/>
            <person name="Broz K."/>
            <person name="Gale L.R."/>
            <person name="Jonkers W."/>
            <person name="O'Donnell K."/>
            <person name="Ploetz R."/>
            <person name="Steinberg C."/>
            <person name="Schwartz D.C."/>
            <person name="VanEtten H."/>
            <person name="Zhou S."/>
            <person name="Young S.K."/>
            <person name="Zeng Q."/>
            <person name="Gargeya S."/>
            <person name="Fitzgerald M."/>
            <person name="Abouelleil A."/>
            <person name="Alvarado L."/>
            <person name="Chapman S.B."/>
            <person name="Gainer-Dewar J."/>
            <person name="Goldberg J."/>
            <person name="Griggs A."/>
            <person name="Gujja S."/>
            <person name="Hansen M."/>
            <person name="Howarth C."/>
            <person name="Imamovic A."/>
            <person name="Ireland A."/>
            <person name="Larimer J."/>
            <person name="McCowan C."/>
            <person name="Murphy C."/>
            <person name="Pearson M."/>
            <person name="Poon T.W."/>
            <person name="Priest M."/>
            <person name="Roberts A."/>
            <person name="Saif S."/>
            <person name="Shea T."/>
            <person name="Sykes S."/>
            <person name="Wortman J."/>
            <person name="Nusbaum C."/>
            <person name="Birren B."/>
        </authorList>
    </citation>
    <scope>NUCLEOTIDE SEQUENCE</scope>
    <source>
        <strain evidence="6">26406</strain>
    </source>
</reference>
<proteinExistence type="predicted"/>
<dbReference type="GO" id="GO:0006366">
    <property type="term" value="P:transcription by RNA polymerase II"/>
    <property type="evidence" value="ECO:0007669"/>
    <property type="project" value="InterPro"/>
</dbReference>
<dbReference type="OrthoDB" id="66982at2759"/>
<organism evidence="6">
    <name type="scientific">Fusarium oxysporum f. sp. melonis 26406</name>
    <dbReference type="NCBI Taxonomy" id="1089452"/>
    <lineage>
        <taxon>Eukaryota</taxon>
        <taxon>Fungi</taxon>
        <taxon>Dikarya</taxon>
        <taxon>Ascomycota</taxon>
        <taxon>Pezizomycotina</taxon>
        <taxon>Sordariomycetes</taxon>
        <taxon>Hypocreomycetidae</taxon>
        <taxon>Hypocreales</taxon>
        <taxon>Nectriaceae</taxon>
        <taxon>Fusarium</taxon>
        <taxon>Fusarium oxysporum species complex</taxon>
    </lineage>
</organism>
<sequence length="299" mass="34126">MMYIAGEDQYASSETLGLIERIVRDQVVLMLTTANDLAARRGSRVFSNNDLNFQIRHDSARVARLQNFLRWKSIRKSVRDDDDKGSSELAIAEAVTENAGNGPMPPDATTRNTGLPAVILPWDIRFLLSEQRPGGDDDEDLHAESNEATLDKLRRADEKTKKMTAEEYVTFSEYRHASFTWRKVKRFREWSGLGVIADHKPTDDSLDILGFLTSEMVQRLTVIALLIQQQEVGGCQCLKGKSVFSTDDKREGLFTSPNPKRPPIDTRHIRQAFHVTQTRAERRRVKLYRPPARKTLWLI</sequence>
<comment type="subcellular location">
    <subcellularLocation>
        <location evidence="1">Nucleus</location>
    </subcellularLocation>
</comment>
<dbReference type="Pfam" id="PF02269">
    <property type="entry name" value="TFIID-18kDa"/>
    <property type="match status" value="1"/>
</dbReference>
<dbReference type="EMBL" id="JH659356">
    <property type="protein sequence ID" value="EXK26643.1"/>
    <property type="molecule type" value="Genomic_DNA"/>
</dbReference>
<dbReference type="Proteomes" id="UP000030703">
    <property type="component" value="Unassembled WGS sequence"/>
</dbReference>
<feature type="compositionally biased region" description="Basic and acidic residues" evidence="5">
    <location>
        <begin position="142"/>
        <end position="155"/>
    </location>
</feature>